<dbReference type="HOGENOM" id="CLU_2271152_0_0_2"/>
<reference evidence="1 2" key="2">
    <citation type="journal article" date="2011" name="Stand. Genomic Sci.">
        <title>Complete genome sequence of Staphylothermus hellenicus P8.</title>
        <authorList>
            <person name="Anderson I."/>
            <person name="Wirth R."/>
            <person name="Lucas S."/>
            <person name="Copeland A."/>
            <person name="Lapidus A."/>
            <person name="Cheng J.F."/>
            <person name="Goodwin L."/>
            <person name="Pitluck S."/>
            <person name="Davenport K."/>
            <person name="Detter J.C."/>
            <person name="Han C."/>
            <person name="Tapia R."/>
            <person name="Land M."/>
            <person name="Hauser L."/>
            <person name="Pati A."/>
            <person name="Mikhailova N."/>
            <person name="Woyke T."/>
            <person name="Klenk H.P."/>
            <person name="Kyrpides N."/>
            <person name="Ivanova N."/>
        </authorList>
    </citation>
    <scope>NUCLEOTIDE SEQUENCE [LARGE SCALE GENOMIC DNA]</scope>
    <source>
        <strain evidence="2">DSM 12710 / JCM 10830 / BK20S6-10-b1 / P8</strain>
    </source>
</reference>
<gene>
    <name evidence="1" type="ordered locus">Shell_1004</name>
</gene>
<organism evidence="1 2">
    <name type="scientific">Staphylothermus hellenicus (strain DSM 12710 / JCM 10830 / BK20S6-10-b1 / P8)</name>
    <dbReference type="NCBI Taxonomy" id="591019"/>
    <lineage>
        <taxon>Archaea</taxon>
        <taxon>Thermoproteota</taxon>
        <taxon>Thermoprotei</taxon>
        <taxon>Desulfurococcales</taxon>
        <taxon>Desulfurococcaceae</taxon>
        <taxon>Staphylothermus</taxon>
    </lineage>
</organism>
<dbReference type="AlphaFoldDB" id="D7D8L3"/>
<sequence>MIFISIAESVKLLKCAIEEYIRKTGGQLVIEDHSVEVYLPVVIDEVPGGVQFKMKGRIENDYIVVEECTVTVENESHNIKPVDLMNWTNYVNENFSYACKSS</sequence>
<protein>
    <submittedName>
        <fullName evidence="1">Uncharacterized protein</fullName>
    </submittedName>
</protein>
<dbReference type="STRING" id="591019.Shell_1004"/>
<dbReference type="EMBL" id="CP002051">
    <property type="protein sequence ID" value="ADI32109.1"/>
    <property type="molecule type" value="Genomic_DNA"/>
</dbReference>
<evidence type="ECO:0000313" key="1">
    <source>
        <dbReference type="EMBL" id="ADI32109.1"/>
    </source>
</evidence>
<evidence type="ECO:0000313" key="2">
    <source>
        <dbReference type="Proteomes" id="UP000002573"/>
    </source>
</evidence>
<dbReference type="OrthoDB" id="375154at2157"/>
<reference evidence="2" key="1">
    <citation type="submission" date="2010-05" db="EMBL/GenBank/DDBJ databases">
        <title>Complete sequence of Staphylothermus hellenicus DSM 12710.</title>
        <authorList>
            <consortium name="US DOE Joint Genome Institute"/>
            <person name="Lucas S."/>
            <person name="Copeland A."/>
            <person name="Lapidus A."/>
            <person name="Cheng J.-F."/>
            <person name="Bruce D."/>
            <person name="Goodwin L."/>
            <person name="Pitluck S."/>
            <person name="Davenport K."/>
            <person name="Detter J.C."/>
            <person name="Han C."/>
            <person name="Tapia R."/>
            <person name="Larimer F."/>
            <person name="Land M."/>
            <person name="Hauser L."/>
            <person name="Kyrpides N."/>
            <person name="Mikhailova N."/>
            <person name="Anderson I.J."/>
            <person name="Woyke T."/>
        </authorList>
    </citation>
    <scope>NUCLEOTIDE SEQUENCE [LARGE SCALE GENOMIC DNA]</scope>
    <source>
        <strain evidence="2">DSM 12710 / JCM 10830 / BK20S6-10-b1 / P8</strain>
    </source>
</reference>
<accession>D7D8L3</accession>
<dbReference type="KEGG" id="shc:Shell_1004"/>
<proteinExistence type="predicted"/>
<name>D7D8L3_STAHD</name>
<dbReference type="Proteomes" id="UP000002573">
    <property type="component" value="Chromosome"/>
</dbReference>
<keyword evidence="2" id="KW-1185">Reference proteome</keyword>
<dbReference type="eggNOG" id="arCOG12456">
    <property type="taxonomic scope" value="Archaea"/>
</dbReference>